<keyword evidence="2" id="KW-1185">Reference proteome</keyword>
<evidence type="ECO:0000313" key="3">
    <source>
        <dbReference type="WBParaSite" id="EEL_0001057301-mRNA-1"/>
    </source>
</evidence>
<organism evidence="2 3">
    <name type="scientific">Elaeophora elaphi</name>
    <dbReference type="NCBI Taxonomy" id="1147741"/>
    <lineage>
        <taxon>Eukaryota</taxon>
        <taxon>Metazoa</taxon>
        <taxon>Ecdysozoa</taxon>
        <taxon>Nematoda</taxon>
        <taxon>Chromadorea</taxon>
        <taxon>Rhabditida</taxon>
        <taxon>Spirurina</taxon>
        <taxon>Spiruromorpha</taxon>
        <taxon>Filarioidea</taxon>
        <taxon>Onchocercidae</taxon>
        <taxon>Elaeophora</taxon>
    </lineage>
</organism>
<dbReference type="AlphaFoldDB" id="A0A0R3S701"/>
<dbReference type="WBParaSite" id="EEL_0001057301-mRNA-1">
    <property type="protein sequence ID" value="EEL_0001057301-mRNA-1"/>
    <property type="gene ID" value="EEL_0001057301"/>
</dbReference>
<evidence type="ECO:0000256" key="1">
    <source>
        <dbReference type="SAM" id="MobiDB-lite"/>
    </source>
</evidence>
<feature type="compositionally biased region" description="Basic and acidic residues" evidence="1">
    <location>
        <begin position="1"/>
        <end position="25"/>
    </location>
</feature>
<feature type="region of interest" description="Disordered" evidence="1">
    <location>
        <begin position="1"/>
        <end position="33"/>
    </location>
</feature>
<reference evidence="3" key="1">
    <citation type="submission" date="2017-02" db="UniProtKB">
        <authorList>
            <consortium name="WormBaseParasite"/>
        </authorList>
    </citation>
    <scope>IDENTIFICATION</scope>
</reference>
<proteinExistence type="predicted"/>
<sequence length="327" mass="36987">MDKSSTRLVDDRPSSVAKEMHKDGLSTDIPTPHESVVGRTLLSSVSRPETFSENVDSGNKMHVVGHRSSACGPCRSSNDVDSNSQEVNKHVRLENNSNETRNKLITKTLPTGQVVNLMPELNNHESCTFFGVDSEEQDNQSTAQVLADRPFQRSAQALRNDTDCVERVRREIKKVLLKMDETVPTASSIDDFLCESSVILRNRWRARDKFSEIAFQGLLLVLEFCLAYTKSYDPMFDYFLSSLGYNSVAFWRLAVPLIYDSDLSAGTHYRDALLFALALYDVNNSKSRLRELYAAVPGVRQSMLGIHAKRFGEKYRHLQVDINYFNS</sequence>
<dbReference type="Proteomes" id="UP000050640">
    <property type="component" value="Unplaced"/>
</dbReference>
<evidence type="ECO:0000313" key="2">
    <source>
        <dbReference type="Proteomes" id="UP000050640"/>
    </source>
</evidence>
<accession>A0A0R3S701</accession>
<name>A0A0R3S701_9BILA</name>
<dbReference type="STRING" id="1147741.A0A0R3S701"/>
<protein>
    <submittedName>
        <fullName evidence="3">Rab-GAP TBC domain-containing protein</fullName>
    </submittedName>
</protein>